<dbReference type="InterPro" id="IPR011047">
    <property type="entry name" value="Quinoprotein_ADH-like_sf"/>
</dbReference>
<dbReference type="OrthoDB" id="5178352at2"/>
<proteinExistence type="predicted"/>
<dbReference type="InterPro" id="IPR037524">
    <property type="entry name" value="PA14/GLEYA"/>
</dbReference>
<dbReference type="EMBL" id="QGDD01000005">
    <property type="protein sequence ID" value="PWN02682.1"/>
    <property type="molecule type" value="Genomic_DNA"/>
</dbReference>
<dbReference type="InterPro" id="IPR013431">
    <property type="entry name" value="Delta_60_rpt"/>
</dbReference>
<feature type="domain" description="PA14" evidence="3">
    <location>
        <begin position="671"/>
        <end position="815"/>
    </location>
</feature>
<dbReference type="Pfam" id="PF17164">
    <property type="entry name" value="DUF5122"/>
    <property type="match status" value="1"/>
</dbReference>
<protein>
    <recommendedName>
        <fullName evidence="3">PA14 domain-containing protein</fullName>
    </recommendedName>
</protein>
<dbReference type="Gene3D" id="2.60.40.10">
    <property type="entry name" value="Immunoglobulins"/>
    <property type="match status" value="1"/>
</dbReference>
<gene>
    <name evidence="4" type="ORF">DJ010_13360</name>
</gene>
<organism evidence="4 5">
    <name type="scientific">Nocardioides silvaticus</name>
    <dbReference type="NCBI Taxonomy" id="2201891"/>
    <lineage>
        <taxon>Bacteria</taxon>
        <taxon>Bacillati</taxon>
        <taxon>Actinomycetota</taxon>
        <taxon>Actinomycetes</taxon>
        <taxon>Propionibacteriales</taxon>
        <taxon>Nocardioidaceae</taxon>
        <taxon>Nocardioides</taxon>
    </lineage>
</organism>
<dbReference type="SUPFAM" id="SSF50998">
    <property type="entry name" value="Quinoprotein alcohol dehydrogenase-like"/>
    <property type="match status" value="1"/>
</dbReference>
<dbReference type="AlphaFoldDB" id="A0A316TK82"/>
<dbReference type="InterPro" id="IPR014756">
    <property type="entry name" value="Ig_E-set"/>
</dbReference>
<dbReference type="Gene3D" id="3.90.182.10">
    <property type="entry name" value="Toxin - Anthrax Protective Antigen,domain 1"/>
    <property type="match status" value="1"/>
</dbReference>
<dbReference type="PROSITE" id="PS51820">
    <property type="entry name" value="PA14"/>
    <property type="match status" value="1"/>
</dbReference>
<comment type="caution">
    <text evidence="4">The sequence shown here is derived from an EMBL/GenBank/DDBJ whole genome shotgun (WGS) entry which is preliminary data.</text>
</comment>
<dbReference type="SUPFAM" id="SSF56988">
    <property type="entry name" value="Anthrax protective antigen"/>
    <property type="match status" value="1"/>
</dbReference>
<feature type="signal peptide" evidence="2">
    <location>
        <begin position="1"/>
        <end position="32"/>
    </location>
</feature>
<evidence type="ECO:0000256" key="1">
    <source>
        <dbReference type="SAM" id="MobiDB-lite"/>
    </source>
</evidence>
<dbReference type="RefSeq" id="WP_109694453.1">
    <property type="nucleotide sequence ID" value="NZ_QGDD01000005.1"/>
</dbReference>
<dbReference type="InterPro" id="IPR013783">
    <property type="entry name" value="Ig-like_fold"/>
</dbReference>
<evidence type="ECO:0000256" key="2">
    <source>
        <dbReference type="SAM" id="SignalP"/>
    </source>
</evidence>
<dbReference type="Proteomes" id="UP000245507">
    <property type="component" value="Unassembled WGS sequence"/>
</dbReference>
<feature type="region of interest" description="Disordered" evidence="1">
    <location>
        <begin position="355"/>
        <end position="376"/>
    </location>
</feature>
<dbReference type="GO" id="GO:0005975">
    <property type="term" value="P:carbohydrate metabolic process"/>
    <property type="evidence" value="ECO:0007669"/>
    <property type="project" value="UniProtKB-ARBA"/>
</dbReference>
<keyword evidence="5" id="KW-1185">Reference proteome</keyword>
<dbReference type="Gene3D" id="2.80.10.50">
    <property type="match status" value="1"/>
</dbReference>
<evidence type="ECO:0000313" key="5">
    <source>
        <dbReference type="Proteomes" id="UP000245507"/>
    </source>
</evidence>
<reference evidence="4 5" key="1">
    <citation type="submission" date="2018-05" db="EMBL/GenBank/DDBJ databases">
        <title>Nocardioides silvaticus genome.</title>
        <authorList>
            <person name="Li C."/>
            <person name="Wang G."/>
        </authorList>
    </citation>
    <scope>NUCLEOTIDE SEQUENCE [LARGE SCALE GENOMIC DNA]</scope>
    <source>
        <strain evidence="4 5">CCTCC AB 2018079</strain>
    </source>
</reference>
<evidence type="ECO:0000313" key="4">
    <source>
        <dbReference type="EMBL" id="PWN02682.1"/>
    </source>
</evidence>
<sequence>MSWGTLRRAVAGPIVIAIASLLAISVTTPSQADQDVIVSPVFDAKQPRVMDGRVYSITSSGPDVVVGGTFTKVRVGDSSQPAWVQPKLFRFSSATGAIDGSFTPAINGNVEAVTYTADKSQLLIAGAFTEVNGQPAQRVARLNLDGTLDTSFKASAGSTVKDFALLGDRLILGGEFGKVSGKPVRGLAAINATTGQIDPTFDLPISESRDQYSPYVQELDVSADGRWLVVGGNFKKVAGAARQQVAVIDLAGARPKVAPWSTDRYEMQCSGSYPDTYIRGVDIAPDSSYFVVNTTGAFFGNASLCDSTARWELPLTSATSGGGLQPSWVDHTGGDTFWAVEVTETAVYVGGHQRWTNNPHPSPGGDNDGPGALARPGIAALDPYSGVPLSWNPTRDRGRGVEALYATDEFLMVGHDTTQFGGKLRQRLALLPTSGGTANPAPEDVQLPVRFAYTTSGDSLSSMAFDGSAFGPITTISSPSQGGVSWAGTRDGFVQHDRLSYFGPSQAFYARSFDGSTVGSTVTNLSTSVGYVDTTHNLTPYDQPYGVAETRTAAFEDGKVLYTKTNDSRLFYRGHSLESGVLEGYEWVASSKDWSGARAMELVGDFLYVAWSDNRLYRFHAPDGLPRWGTSTVVNSGSSSGIPWSSMTSLFATPTSGGSVPPTPPADPTCTGATPWTASYFANRTLAGSPAVVGCDATIDENWGSGSPSSAIPGDDFSARFTQQLDLASPAQVKVTIPSSDDGVRVWVDGEKVVNNWSDAAWTNLSGTSGTLDAGTHKVTVEYYERGGSARLTLNLQVLPTAPPPTPDTAAPDSVITAPANKATVPAGVVTATGTATDDKGVAEVRVAVRNRDNNLWLQADGSWGTAYAFRLATLANPGATSTGWTIGVNLPAAGSYAFDSRARDAAGNLDGTAAWRPFSVS</sequence>
<dbReference type="SMART" id="SM00758">
    <property type="entry name" value="PA14"/>
    <property type="match status" value="1"/>
</dbReference>
<dbReference type="Pfam" id="PF07691">
    <property type="entry name" value="PA14"/>
    <property type="match status" value="1"/>
</dbReference>
<name>A0A316TK82_9ACTN</name>
<evidence type="ECO:0000259" key="3">
    <source>
        <dbReference type="PROSITE" id="PS51820"/>
    </source>
</evidence>
<dbReference type="InterPro" id="IPR011658">
    <property type="entry name" value="PA14_dom"/>
</dbReference>
<accession>A0A316TK82</accession>
<keyword evidence="2" id="KW-0732">Signal</keyword>
<dbReference type="SUPFAM" id="SSF81296">
    <property type="entry name" value="E set domains"/>
    <property type="match status" value="1"/>
</dbReference>
<feature type="chain" id="PRO_5016468139" description="PA14 domain-containing protein" evidence="2">
    <location>
        <begin position="33"/>
        <end position="922"/>
    </location>
</feature>